<reference evidence="1" key="1">
    <citation type="submission" date="2022-11" db="EMBL/GenBank/DDBJ databases">
        <authorList>
            <person name="Kikuchi T."/>
        </authorList>
    </citation>
    <scope>NUCLEOTIDE SEQUENCE</scope>
    <source>
        <strain evidence="1">PS1010</strain>
    </source>
</reference>
<dbReference type="Gene3D" id="6.20.130.20">
    <property type="entry name" value="Mitochondrial ribosomal protein L55"/>
    <property type="match status" value="1"/>
</dbReference>
<accession>A0A9P1IR62</accession>
<dbReference type="PANTHER" id="PTHR34095">
    <property type="entry name" value="39S RIBOSOMAL PROTEIN L55, MITOCHONDRIAL"/>
    <property type="match status" value="1"/>
</dbReference>
<evidence type="ECO:0008006" key="3">
    <source>
        <dbReference type="Google" id="ProtNLM"/>
    </source>
</evidence>
<keyword evidence="2" id="KW-1185">Reference proteome</keyword>
<comment type="caution">
    <text evidence="1">The sequence shown here is derived from an EMBL/GenBank/DDBJ whole genome shotgun (WGS) entry which is preliminary data.</text>
</comment>
<dbReference type="GO" id="GO:0006412">
    <property type="term" value="P:translation"/>
    <property type="evidence" value="ECO:0007669"/>
    <property type="project" value="TreeGrafter"/>
</dbReference>
<dbReference type="EMBL" id="CANHGI010000004">
    <property type="protein sequence ID" value="CAI5449687.1"/>
    <property type="molecule type" value="Genomic_DNA"/>
</dbReference>
<dbReference type="GO" id="GO:0003735">
    <property type="term" value="F:structural constituent of ribosome"/>
    <property type="evidence" value="ECO:0007669"/>
    <property type="project" value="InterPro"/>
</dbReference>
<dbReference type="Proteomes" id="UP001152747">
    <property type="component" value="Unassembled WGS sequence"/>
</dbReference>
<organism evidence="1 2">
    <name type="scientific">Caenorhabditis angaria</name>
    <dbReference type="NCBI Taxonomy" id="860376"/>
    <lineage>
        <taxon>Eukaryota</taxon>
        <taxon>Metazoa</taxon>
        <taxon>Ecdysozoa</taxon>
        <taxon>Nematoda</taxon>
        <taxon>Chromadorea</taxon>
        <taxon>Rhabditida</taxon>
        <taxon>Rhabditina</taxon>
        <taxon>Rhabditomorpha</taxon>
        <taxon>Rhabditoidea</taxon>
        <taxon>Rhabditidae</taxon>
        <taxon>Peloderinae</taxon>
        <taxon>Caenorhabditis</taxon>
    </lineage>
</organism>
<proteinExistence type="predicted"/>
<dbReference type="Pfam" id="PF09776">
    <property type="entry name" value="Mitoc_L55"/>
    <property type="match status" value="1"/>
</dbReference>
<gene>
    <name evidence="1" type="ORF">CAMP_LOCUS12324</name>
</gene>
<dbReference type="InterPro" id="IPR018615">
    <property type="entry name" value="Ribosomal_mL55"/>
</dbReference>
<dbReference type="AlphaFoldDB" id="A0A9P1IR62"/>
<evidence type="ECO:0000313" key="2">
    <source>
        <dbReference type="Proteomes" id="UP001152747"/>
    </source>
</evidence>
<evidence type="ECO:0000313" key="1">
    <source>
        <dbReference type="EMBL" id="CAI5449687.1"/>
    </source>
</evidence>
<dbReference type="GO" id="GO:0005762">
    <property type="term" value="C:mitochondrial large ribosomal subunit"/>
    <property type="evidence" value="ECO:0007669"/>
    <property type="project" value="InterPro"/>
</dbReference>
<protein>
    <recommendedName>
        <fullName evidence="3">39S ribosomal protein L55, mitochondrial</fullName>
    </recommendedName>
</protein>
<sequence>MATKMLKNVVKNVIVAERGNAWRASLGKISRTQYLHRYQVTLVRPDGSTILVPAAEPRQIFQSAIDLKQLSEDDRRQRLAARKPKAKAIKQEVIDDNFDESQYMQFWSK</sequence>
<dbReference type="InterPro" id="IPR044884">
    <property type="entry name" value="Ribosomal_mL55_sf"/>
</dbReference>
<dbReference type="OrthoDB" id="9986315at2759"/>
<dbReference type="PANTHER" id="PTHR34095:SF1">
    <property type="entry name" value="LARGE RIBOSOMAL SUBUNIT PROTEIN ML55"/>
    <property type="match status" value="1"/>
</dbReference>
<name>A0A9P1IR62_9PELO</name>